<feature type="chain" id="PRO_5047100435" evidence="1">
    <location>
        <begin position="26"/>
        <end position="334"/>
    </location>
</feature>
<name>A0ABU1DDJ7_9HYPH</name>
<proteinExistence type="predicted"/>
<feature type="signal peptide" evidence="1">
    <location>
        <begin position="1"/>
        <end position="25"/>
    </location>
</feature>
<sequence length="334" mass="36091">MRRILLAAVAAVTATAASLPAPAFAEGLIRIAEQYGIAYLPLHVIRDQKLIEKYGKQEGIDIEVQWAKFGGGATVNDALLSGSVDVATAGVGPTLTIWDRTKGSADVKGIASLGSLPFFLVTNNPNVKTIKDFTKADKIALPSVGVSIQSRTLQIAAEKEFGVGNHKALDDITVSLAHPDAYAALTSGSTEITGHFATPPFQYQELQNPKIRKVLSSYDVLGGPATVTIAYATSKFRADNPKTYKAFFLALKEATDFINVDKPGAADAYIRVERSKIDRDFLISILNDKDVQYKLAPERTGVYADFLARTGALKNKPASWKDYFFEDIQSVEGS</sequence>
<dbReference type="SUPFAM" id="SSF53850">
    <property type="entry name" value="Periplasmic binding protein-like II"/>
    <property type="match status" value="1"/>
</dbReference>
<evidence type="ECO:0000256" key="1">
    <source>
        <dbReference type="SAM" id="SignalP"/>
    </source>
</evidence>
<keyword evidence="1" id="KW-0732">Signal</keyword>
<evidence type="ECO:0000313" key="2">
    <source>
        <dbReference type="EMBL" id="MDR4306179.1"/>
    </source>
</evidence>
<protein>
    <submittedName>
        <fullName evidence="2">ABC transporter substrate-binding protein</fullName>
    </submittedName>
</protein>
<dbReference type="Proteomes" id="UP001181622">
    <property type="component" value="Unassembled WGS sequence"/>
</dbReference>
<accession>A0ABU1DDJ7</accession>
<comment type="caution">
    <text evidence="2">The sequence shown here is derived from an EMBL/GenBank/DDBJ whole genome shotgun (WGS) entry which is preliminary data.</text>
</comment>
<organism evidence="2 3">
    <name type="scientific">Chelatococcus sambhunathii</name>
    <dbReference type="NCBI Taxonomy" id="363953"/>
    <lineage>
        <taxon>Bacteria</taxon>
        <taxon>Pseudomonadati</taxon>
        <taxon>Pseudomonadota</taxon>
        <taxon>Alphaproteobacteria</taxon>
        <taxon>Hyphomicrobiales</taxon>
        <taxon>Chelatococcaceae</taxon>
        <taxon>Chelatococcus</taxon>
    </lineage>
</organism>
<gene>
    <name evidence="2" type="ORF">IHQ68_06050</name>
</gene>
<dbReference type="PANTHER" id="PTHR30024:SF2">
    <property type="entry name" value="ABC TRANSPORTER SUBSTRATE-BINDING PROTEIN"/>
    <property type="match status" value="1"/>
</dbReference>
<dbReference type="Gene3D" id="3.40.190.10">
    <property type="entry name" value="Periplasmic binding protein-like II"/>
    <property type="match status" value="2"/>
</dbReference>
<dbReference type="RefSeq" id="WP_309389838.1">
    <property type="nucleotide sequence ID" value="NZ_JADBEO010000009.1"/>
</dbReference>
<dbReference type="Pfam" id="PF13379">
    <property type="entry name" value="NMT1_2"/>
    <property type="match status" value="1"/>
</dbReference>
<dbReference type="EMBL" id="JADBEO010000009">
    <property type="protein sequence ID" value="MDR4306179.1"/>
    <property type="molecule type" value="Genomic_DNA"/>
</dbReference>
<reference evidence="2" key="1">
    <citation type="submission" date="2020-10" db="EMBL/GenBank/DDBJ databases">
        <authorList>
            <person name="Abbas A."/>
            <person name="Razzaq R."/>
            <person name="Waqas M."/>
            <person name="Abbas N."/>
            <person name="Nielsen T.K."/>
            <person name="Hansen L.H."/>
            <person name="Hussain S."/>
            <person name="Shahid M."/>
        </authorList>
    </citation>
    <scope>NUCLEOTIDE SEQUENCE</scope>
    <source>
        <strain evidence="2">S14</strain>
    </source>
</reference>
<dbReference type="PANTHER" id="PTHR30024">
    <property type="entry name" value="ALIPHATIC SULFONATES-BINDING PROTEIN-RELATED"/>
    <property type="match status" value="1"/>
</dbReference>
<keyword evidence="3" id="KW-1185">Reference proteome</keyword>
<evidence type="ECO:0000313" key="3">
    <source>
        <dbReference type="Proteomes" id="UP001181622"/>
    </source>
</evidence>